<accession>F4S1L4</accession>
<dbReference type="InterPro" id="IPR000594">
    <property type="entry name" value="ThiF_NAD_FAD-bd"/>
</dbReference>
<dbReference type="SUPFAM" id="SSF69572">
    <property type="entry name" value="Activating enzymes of the ubiquitin-like proteins"/>
    <property type="match status" value="1"/>
</dbReference>
<dbReference type="GO" id="GO:0042292">
    <property type="term" value="F:URM1 activating enzyme activity"/>
    <property type="evidence" value="ECO:0007669"/>
    <property type="project" value="EnsemblFungi"/>
</dbReference>
<dbReference type="VEuPathDB" id="FungiDB:MELLADRAFT_39112"/>
<dbReference type="GO" id="GO:0034599">
    <property type="term" value="P:cellular response to oxidative stress"/>
    <property type="evidence" value="ECO:0007669"/>
    <property type="project" value="EnsemblFungi"/>
</dbReference>
<dbReference type="InterPro" id="IPR045886">
    <property type="entry name" value="ThiF/MoeB/HesA"/>
</dbReference>
<dbReference type="HOGENOM" id="CLU_013325_1_2_1"/>
<dbReference type="FunCoup" id="F4S1L4">
    <property type="interactions" value="397"/>
</dbReference>
<comment type="subcellular location">
    <subcellularLocation>
        <location evidence="1">Cytoplasm</location>
        <location evidence="1">Cytosol</location>
    </subcellularLocation>
</comment>
<dbReference type="Proteomes" id="UP000001072">
    <property type="component" value="Unassembled WGS sequence"/>
</dbReference>
<dbReference type="Gene3D" id="3.40.50.720">
    <property type="entry name" value="NAD(P)-binding Rossmann-like Domain"/>
    <property type="match status" value="1"/>
</dbReference>
<dbReference type="PANTHER" id="PTHR10953">
    <property type="entry name" value="UBIQUITIN-ACTIVATING ENZYME E1"/>
    <property type="match status" value="1"/>
</dbReference>
<sequence>MISFGDLYASESNSPSGSTPALPMPLEDYTRFGRQMILSSVGLSGQLNLRNASVMVIGAGGLGCPALLYLARAGVGRIAIVDHDQVEVSNLHRQVLHTNLTVGMNKADGASSGIKIDVYPVRFSAETLTTNQGSLPPLSEFSILLDCTDNADTRYLISDACAASGLTLVSGAAIRTEGQLSVWNLPIPDTQRGPCYRCIFPEPIESRLEQRCEDEGVLGPIVGLVGVLMALETIRLLIGTHGSSSLHSKLLLVPSFRTIKLRKAQVNCRGCSPTAQLEFRNKLNQSISSTHQPKTCGRSALPDGTVRCFERVSADVSKLLSF</sequence>
<protein>
    <recommendedName>
        <fullName evidence="9">THIF-type NAD/FAD binding fold domain-containing protein</fullName>
    </recommendedName>
</protein>
<dbReference type="RefSeq" id="XP_007415248.1">
    <property type="nucleotide sequence ID" value="XM_007415186.1"/>
</dbReference>
<dbReference type="PANTHER" id="PTHR10953:SF102">
    <property type="entry name" value="ADENYLYLTRANSFERASE AND SULFURTRANSFERASE MOCS3"/>
    <property type="match status" value="1"/>
</dbReference>
<feature type="region of interest" description="Disordered" evidence="8">
    <location>
        <begin position="1"/>
        <end position="22"/>
    </location>
</feature>
<proteinExistence type="predicted"/>
<keyword evidence="3" id="KW-0819">tRNA processing</keyword>
<dbReference type="GeneID" id="18927779"/>
<dbReference type="GO" id="GO:0001403">
    <property type="term" value="P:invasive growth in response to glucose limitation"/>
    <property type="evidence" value="ECO:0007669"/>
    <property type="project" value="EnsemblFungi"/>
</dbReference>
<evidence type="ECO:0000313" key="10">
    <source>
        <dbReference type="EMBL" id="EGG01398.1"/>
    </source>
</evidence>
<dbReference type="InParanoid" id="F4S1L4"/>
<keyword evidence="7" id="KW-0067">ATP-binding</keyword>
<evidence type="ECO:0000256" key="6">
    <source>
        <dbReference type="ARBA" id="ARBA00022786"/>
    </source>
</evidence>
<dbReference type="GO" id="GO:0005524">
    <property type="term" value="F:ATP binding"/>
    <property type="evidence" value="ECO:0007669"/>
    <property type="project" value="UniProtKB-KW"/>
</dbReference>
<dbReference type="EMBL" id="GL883138">
    <property type="protein sequence ID" value="EGG01398.1"/>
    <property type="molecule type" value="Genomic_DNA"/>
</dbReference>
<dbReference type="GO" id="GO:0042802">
    <property type="term" value="F:identical protein binding"/>
    <property type="evidence" value="ECO:0007669"/>
    <property type="project" value="EnsemblFungi"/>
</dbReference>
<dbReference type="GO" id="GO:0004792">
    <property type="term" value="F:thiosulfate-cyanide sulfurtransferase activity"/>
    <property type="evidence" value="ECO:0007669"/>
    <property type="project" value="EnsemblFungi"/>
</dbReference>
<dbReference type="GO" id="GO:0032447">
    <property type="term" value="P:protein urmylation"/>
    <property type="evidence" value="ECO:0007669"/>
    <property type="project" value="EnsemblFungi"/>
</dbReference>
<evidence type="ECO:0000259" key="9">
    <source>
        <dbReference type="Pfam" id="PF00899"/>
    </source>
</evidence>
<evidence type="ECO:0000256" key="4">
    <source>
        <dbReference type="ARBA" id="ARBA00022695"/>
    </source>
</evidence>
<evidence type="ECO:0000313" key="11">
    <source>
        <dbReference type="Proteomes" id="UP000001072"/>
    </source>
</evidence>
<organism evidence="11">
    <name type="scientific">Melampsora larici-populina (strain 98AG31 / pathotype 3-4-7)</name>
    <name type="common">Poplar leaf rust fungus</name>
    <dbReference type="NCBI Taxonomy" id="747676"/>
    <lineage>
        <taxon>Eukaryota</taxon>
        <taxon>Fungi</taxon>
        <taxon>Dikarya</taxon>
        <taxon>Basidiomycota</taxon>
        <taxon>Pucciniomycotina</taxon>
        <taxon>Pucciniomycetes</taxon>
        <taxon>Pucciniales</taxon>
        <taxon>Melampsoraceae</taxon>
        <taxon>Melampsora</taxon>
    </lineage>
</organism>
<dbReference type="CDD" id="cd00757">
    <property type="entry name" value="ThiF_MoeB_HesA_family"/>
    <property type="match status" value="1"/>
</dbReference>
<name>F4S1L4_MELLP</name>
<evidence type="ECO:0000256" key="3">
    <source>
        <dbReference type="ARBA" id="ARBA00022694"/>
    </source>
</evidence>
<reference evidence="11" key="1">
    <citation type="journal article" date="2011" name="Proc. Natl. Acad. Sci. U.S.A.">
        <title>Obligate biotrophy features unraveled by the genomic analysis of rust fungi.</title>
        <authorList>
            <person name="Duplessis S."/>
            <person name="Cuomo C.A."/>
            <person name="Lin Y.-C."/>
            <person name="Aerts A."/>
            <person name="Tisserant E."/>
            <person name="Veneault-Fourrey C."/>
            <person name="Joly D.L."/>
            <person name="Hacquard S."/>
            <person name="Amselem J."/>
            <person name="Cantarel B.L."/>
            <person name="Chiu R."/>
            <person name="Coutinho P.M."/>
            <person name="Feau N."/>
            <person name="Field M."/>
            <person name="Frey P."/>
            <person name="Gelhaye E."/>
            <person name="Goldberg J."/>
            <person name="Grabherr M.G."/>
            <person name="Kodira C.D."/>
            <person name="Kohler A."/>
            <person name="Kuees U."/>
            <person name="Lindquist E.A."/>
            <person name="Lucas S.M."/>
            <person name="Mago R."/>
            <person name="Mauceli E."/>
            <person name="Morin E."/>
            <person name="Murat C."/>
            <person name="Pangilinan J.L."/>
            <person name="Park R."/>
            <person name="Pearson M."/>
            <person name="Quesneville H."/>
            <person name="Rouhier N."/>
            <person name="Sakthikumar S."/>
            <person name="Salamov A.A."/>
            <person name="Schmutz J."/>
            <person name="Selles B."/>
            <person name="Shapiro H."/>
            <person name="Tanguay P."/>
            <person name="Tuskan G.A."/>
            <person name="Henrissat B."/>
            <person name="Van de Peer Y."/>
            <person name="Rouze P."/>
            <person name="Ellis J.G."/>
            <person name="Dodds P.N."/>
            <person name="Schein J.E."/>
            <person name="Zhong S."/>
            <person name="Hamelin R.C."/>
            <person name="Grigoriev I.V."/>
            <person name="Szabo L.J."/>
            <person name="Martin F."/>
        </authorList>
    </citation>
    <scope>NUCLEOTIDE SEQUENCE [LARGE SCALE GENOMIC DNA]</scope>
    <source>
        <strain evidence="11">98AG31 / pathotype 3-4-7</strain>
    </source>
</reference>
<feature type="compositionally biased region" description="Polar residues" evidence="8">
    <location>
        <begin position="10"/>
        <end position="19"/>
    </location>
</feature>
<dbReference type="GO" id="GO:0005829">
    <property type="term" value="C:cytosol"/>
    <property type="evidence" value="ECO:0007669"/>
    <property type="project" value="UniProtKB-SubCell"/>
</dbReference>
<evidence type="ECO:0000256" key="5">
    <source>
        <dbReference type="ARBA" id="ARBA00022741"/>
    </source>
</evidence>
<keyword evidence="6" id="KW-0833">Ubl conjugation pathway</keyword>
<keyword evidence="4" id="KW-0548">Nucleotidyltransferase</keyword>
<evidence type="ECO:0000256" key="1">
    <source>
        <dbReference type="ARBA" id="ARBA00004514"/>
    </source>
</evidence>
<dbReference type="OrthoDB" id="10261062at2759"/>
<dbReference type="FunFam" id="3.40.50.720:FF:000033">
    <property type="entry name" value="Adenylyltransferase and sulfurtransferase MOCS3"/>
    <property type="match status" value="1"/>
</dbReference>
<dbReference type="InterPro" id="IPR035985">
    <property type="entry name" value="Ubiquitin-activating_enz"/>
</dbReference>
<dbReference type="STRING" id="747676.F4S1L4"/>
<dbReference type="GO" id="GO:0070566">
    <property type="term" value="F:adenylyltransferase activity"/>
    <property type="evidence" value="ECO:0007669"/>
    <property type="project" value="EnsemblFungi"/>
</dbReference>
<dbReference type="KEGG" id="mlr:MELLADRAFT_39112"/>
<evidence type="ECO:0000256" key="8">
    <source>
        <dbReference type="SAM" id="MobiDB-lite"/>
    </source>
</evidence>
<dbReference type="GO" id="GO:2000220">
    <property type="term" value="P:regulation of pseudohyphal growth"/>
    <property type="evidence" value="ECO:0007669"/>
    <property type="project" value="EnsemblFungi"/>
</dbReference>
<feature type="domain" description="THIF-type NAD/FAD binding fold" evidence="9">
    <location>
        <begin position="33"/>
        <end position="269"/>
    </location>
</feature>
<keyword evidence="5" id="KW-0547">Nucleotide-binding</keyword>
<dbReference type="AlphaFoldDB" id="F4S1L4"/>
<dbReference type="Pfam" id="PF00899">
    <property type="entry name" value="ThiF"/>
    <property type="match status" value="1"/>
</dbReference>
<dbReference type="GO" id="GO:0002143">
    <property type="term" value="P:tRNA wobble position uridine thiolation"/>
    <property type="evidence" value="ECO:0007669"/>
    <property type="project" value="EnsemblFungi"/>
</dbReference>
<dbReference type="eggNOG" id="KOG2017">
    <property type="taxonomic scope" value="Eukaryota"/>
</dbReference>
<evidence type="ECO:0000256" key="2">
    <source>
        <dbReference type="ARBA" id="ARBA00022679"/>
    </source>
</evidence>
<keyword evidence="2" id="KW-0808">Transferase</keyword>
<evidence type="ECO:0000256" key="7">
    <source>
        <dbReference type="ARBA" id="ARBA00022840"/>
    </source>
</evidence>
<keyword evidence="11" id="KW-1185">Reference proteome</keyword>
<gene>
    <name evidence="10" type="ORF">MELLADRAFT_39112</name>
</gene>
<dbReference type="GO" id="GO:0007114">
    <property type="term" value="P:cell budding"/>
    <property type="evidence" value="ECO:0007669"/>
    <property type="project" value="EnsemblFungi"/>
</dbReference>